<keyword evidence="2" id="KW-0489">Methyltransferase</keyword>
<dbReference type="Gene3D" id="3.40.50.150">
    <property type="entry name" value="Vaccinia Virus protein VP39"/>
    <property type="match status" value="1"/>
</dbReference>
<dbReference type="AlphaFoldDB" id="A0AAP2E103"/>
<evidence type="ECO:0000313" key="2">
    <source>
        <dbReference type="EMBL" id="MBT1710770.1"/>
    </source>
</evidence>
<evidence type="ECO:0000259" key="1">
    <source>
        <dbReference type="Pfam" id="PF13847"/>
    </source>
</evidence>
<gene>
    <name evidence="2" type="ORF">KK062_21190</name>
</gene>
<feature type="domain" description="Methyltransferase" evidence="1">
    <location>
        <begin position="49"/>
        <end position="114"/>
    </location>
</feature>
<keyword evidence="3" id="KW-1185">Reference proteome</keyword>
<comment type="caution">
    <text evidence="2">The sequence shown here is derived from an EMBL/GenBank/DDBJ whole genome shotgun (WGS) entry which is preliminary data.</text>
</comment>
<dbReference type="InterPro" id="IPR025714">
    <property type="entry name" value="Methyltranfer_dom"/>
</dbReference>
<dbReference type="GO" id="GO:0032259">
    <property type="term" value="P:methylation"/>
    <property type="evidence" value="ECO:0007669"/>
    <property type="project" value="UniProtKB-KW"/>
</dbReference>
<organism evidence="2 3">
    <name type="scientific">Dawidia cretensis</name>
    <dbReference type="NCBI Taxonomy" id="2782350"/>
    <lineage>
        <taxon>Bacteria</taxon>
        <taxon>Pseudomonadati</taxon>
        <taxon>Bacteroidota</taxon>
        <taxon>Cytophagia</taxon>
        <taxon>Cytophagales</taxon>
        <taxon>Chryseotaleaceae</taxon>
        <taxon>Dawidia</taxon>
    </lineage>
</organism>
<dbReference type="GO" id="GO:0008168">
    <property type="term" value="F:methyltransferase activity"/>
    <property type="evidence" value="ECO:0007669"/>
    <property type="project" value="UniProtKB-KW"/>
</dbReference>
<name>A0AAP2E103_9BACT</name>
<protein>
    <submittedName>
        <fullName evidence="2">Class I SAM-dependent methyltransferase</fullName>
    </submittedName>
</protein>
<proteinExistence type="predicted"/>
<reference evidence="2 3" key="1">
    <citation type="submission" date="2021-05" db="EMBL/GenBank/DDBJ databases">
        <title>A Polyphasic approach of four new species of the genus Ohtaekwangia: Ohtaekwangia histidinii sp. nov., Ohtaekwangia cretensis sp. nov., Ohtaekwangia indiensis sp. nov., Ohtaekwangia reichenbachii sp. nov. from diverse environment.</title>
        <authorList>
            <person name="Octaviana S."/>
        </authorList>
    </citation>
    <scope>NUCLEOTIDE SEQUENCE [LARGE SCALE GENOMIC DNA]</scope>
    <source>
        <strain evidence="2 3">PWU5</strain>
    </source>
</reference>
<dbReference type="SUPFAM" id="SSF53335">
    <property type="entry name" value="S-adenosyl-L-methionine-dependent methyltransferases"/>
    <property type="match status" value="1"/>
</dbReference>
<dbReference type="CDD" id="cd02440">
    <property type="entry name" value="AdoMet_MTases"/>
    <property type="match status" value="1"/>
</dbReference>
<dbReference type="Proteomes" id="UP001319080">
    <property type="component" value="Unassembled WGS sequence"/>
</dbReference>
<evidence type="ECO:0000313" key="3">
    <source>
        <dbReference type="Proteomes" id="UP001319080"/>
    </source>
</evidence>
<accession>A0AAP2E103</accession>
<dbReference type="EMBL" id="JAHESE010000026">
    <property type="protein sequence ID" value="MBT1710770.1"/>
    <property type="molecule type" value="Genomic_DNA"/>
</dbReference>
<dbReference type="RefSeq" id="WP_254086346.1">
    <property type="nucleotide sequence ID" value="NZ_JAHESE010000026.1"/>
</dbReference>
<sequence length="197" mass="22273">MNLELQPLIDSTDDDFDAIYPDHIRQLARKHWTPISVAKAAAQFLVSRRGIKVLDIGSGVGKFCMVGAALTHGHFTGVEQRSELVELSRMLSASYGLTNTNYINANIISIDFRDYNGFYLYNSFFENMDPRNSIDKTISLSAGFYTTYGAHTSNKLSSLPSGVRLATYFTDEWIVPTNFELIDTLFKGNLKLWEKMY</sequence>
<dbReference type="InterPro" id="IPR029063">
    <property type="entry name" value="SAM-dependent_MTases_sf"/>
</dbReference>
<keyword evidence="2" id="KW-0808">Transferase</keyword>
<dbReference type="Pfam" id="PF13847">
    <property type="entry name" value="Methyltransf_31"/>
    <property type="match status" value="1"/>
</dbReference>